<dbReference type="InterPro" id="IPR011989">
    <property type="entry name" value="ARM-like"/>
</dbReference>
<dbReference type="AlphaFoldDB" id="A0A7T7XP86"/>
<dbReference type="KEGG" id="bhc:JFL75_03340"/>
<dbReference type="Proteomes" id="UP000595917">
    <property type="component" value="Chromosome"/>
</dbReference>
<protein>
    <recommendedName>
        <fullName evidence="3">HEAT repeat domain-containing protein</fullName>
    </recommendedName>
</protein>
<reference evidence="1" key="1">
    <citation type="submission" date="2021-01" db="EMBL/GenBank/DDBJ databases">
        <title>Description of Breznakiella homolactica.</title>
        <authorList>
            <person name="Song Y."/>
            <person name="Brune A."/>
        </authorList>
    </citation>
    <scope>NUCLEOTIDE SEQUENCE</scope>
    <source>
        <strain evidence="1">RmG30</strain>
    </source>
</reference>
<dbReference type="SUPFAM" id="SSF48371">
    <property type="entry name" value="ARM repeat"/>
    <property type="match status" value="1"/>
</dbReference>
<sequence length="533" mass="59661">MAIPILNELNDEITRLYIAGSSLGRDDPRIKKYIPALQKLGEKAPVFNTLAERLIALTGGDGSATPEALMEAGMLLYSIRYTQGSTDTGETPGDMVYAAKPLTVARTPYSKLNELITLLTSGSQAHSDLVREIYESGLFRDPRLFAAYAAAVTDNRSFISNYIADVIIPAVGQDMVPFIEESLDIKGSKRHARLFRILYHLTGKAILPLAETALAEGASHVAVEAIHALGEDPKYEETLLSCTKDKKGDVKAAAFAALVKLGSARGDELILEGLGKANIGHLEEALAASKNPDVAAKVQEEAERILPAFKESHTRLAVLLRVLARRNEEAGLVLIEKLYADPKFYADAVYLLDLENLLGIIAEENTERKNRLLLAASEKNESLGYYKLVACIRLFSREEVFERCKDVMRSKGYSYNLLNRVYGLDWDSRIPDDRKPWDPRWAGFFVARGDSYLAYRYIYNNDVKTWKQLLEICAKQIKDRPNRRENYYADILSRAFANKHPEAMKYYEKFIKAGYAKEELMLTINTNNPGTIQ</sequence>
<dbReference type="RefSeq" id="WP_215627265.1">
    <property type="nucleotide sequence ID" value="NZ_CP067089.2"/>
</dbReference>
<dbReference type="Gene3D" id="1.25.10.10">
    <property type="entry name" value="Leucine-rich Repeat Variant"/>
    <property type="match status" value="1"/>
</dbReference>
<gene>
    <name evidence="1" type="ORF">JFL75_03340</name>
</gene>
<proteinExistence type="predicted"/>
<accession>A0A7T7XP86</accession>
<dbReference type="EMBL" id="CP067089">
    <property type="protein sequence ID" value="QQO09961.1"/>
    <property type="molecule type" value="Genomic_DNA"/>
</dbReference>
<name>A0A7T7XP86_9SPIR</name>
<evidence type="ECO:0000313" key="2">
    <source>
        <dbReference type="Proteomes" id="UP000595917"/>
    </source>
</evidence>
<dbReference type="InterPro" id="IPR016024">
    <property type="entry name" value="ARM-type_fold"/>
</dbReference>
<evidence type="ECO:0008006" key="3">
    <source>
        <dbReference type="Google" id="ProtNLM"/>
    </source>
</evidence>
<evidence type="ECO:0000313" key="1">
    <source>
        <dbReference type="EMBL" id="QQO09961.1"/>
    </source>
</evidence>
<keyword evidence="2" id="KW-1185">Reference proteome</keyword>
<organism evidence="1 2">
    <name type="scientific">Breznakiella homolactica</name>
    <dbReference type="NCBI Taxonomy" id="2798577"/>
    <lineage>
        <taxon>Bacteria</taxon>
        <taxon>Pseudomonadati</taxon>
        <taxon>Spirochaetota</taxon>
        <taxon>Spirochaetia</taxon>
        <taxon>Spirochaetales</taxon>
        <taxon>Breznakiellaceae</taxon>
        <taxon>Breznakiella</taxon>
    </lineage>
</organism>